<dbReference type="RefSeq" id="WP_139276217.1">
    <property type="nucleotide sequence ID" value="NZ_FPJE01000016.1"/>
</dbReference>
<proteinExistence type="predicted"/>
<keyword evidence="2" id="KW-1185">Reference proteome</keyword>
<dbReference type="PROSITE" id="PS51257">
    <property type="entry name" value="PROKAR_LIPOPROTEIN"/>
    <property type="match status" value="1"/>
</dbReference>
<reference evidence="1 2" key="1">
    <citation type="submission" date="2016-11" db="EMBL/GenBank/DDBJ databases">
        <authorList>
            <person name="Jaros S."/>
            <person name="Januszkiewicz K."/>
            <person name="Wedrychowicz H."/>
        </authorList>
    </citation>
    <scope>NUCLEOTIDE SEQUENCE [LARGE SCALE GENOMIC DNA]</scope>
    <source>
        <strain evidence="1 2">CGMCC 1.12145</strain>
    </source>
</reference>
<dbReference type="Proteomes" id="UP000182248">
    <property type="component" value="Unassembled WGS sequence"/>
</dbReference>
<sequence length="110" mass="13192">MVKNRVLLVLMFILGSIFSCKTWIHTSEGGFWPKKPKFSLISSGNNNENSRINTVGIYRLYRTYMGEDNFSSNERMYDKLVSDDEYYKNRPIPILRFYDNFRYRSDLNFF</sequence>
<accession>A0A1K1QVA3</accession>
<dbReference type="AlphaFoldDB" id="A0A1K1QVA3"/>
<evidence type="ECO:0008006" key="3">
    <source>
        <dbReference type="Google" id="ProtNLM"/>
    </source>
</evidence>
<evidence type="ECO:0000313" key="2">
    <source>
        <dbReference type="Proteomes" id="UP000182248"/>
    </source>
</evidence>
<name>A0A1K1QVA3_9FLAO</name>
<evidence type="ECO:0000313" key="1">
    <source>
        <dbReference type="EMBL" id="SFW63890.1"/>
    </source>
</evidence>
<gene>
    <name evidence="1" type="ORF">SAMN02927921_02894</name>
</gene>
<dbReference type="OrthoDB" id="1192805at2"/>
<organism evidence="1 2">
    <name type="scientific">Sinomicrobium oceani</name>
    <dbReference type="NCBI Taxonomy" id="1150368"/>
    <lineage>
        <taxon>Bacteria</taxon>
        <taxon>Pseudomonadati</taxon>
        <taxon>Bacteroidota</taxon>
        <taxon>Flavobacteriia</taxon>
        <taxon>Flavobacteriales</taxon>
        <taxon>Flavobacteriaceae</taxon>
        <taxon>Sinomicrobium</taxon>
    </lineage>
</organism>
<dbReference type="STRING" id="1150368.SAMN02927921_02894"/>
<protein>
    <recommendedName>
        <fullName evidence="3">Lipoprotein</fullName>
    </recommendedName>
</protein>
<dbReference type="EMBL" id="FPJE01000016">
    <property type="protein sequence ID" value="SFW63890.1"/>
    <property type="molecule type" value="Genomic_DNA"/>
</dbReference>